<dbReference type="AlphaFoldDB" id="A0A4Y9QWZ1"/>
<proteinExistence type="predicted"/>
<evidence type="ECO:0000256" key="2">
    <source>
        <dbReference type="ARBA" id="ARBA00022448"/>
    </source>
</evidence>
<dbReference type="Pfam" id="PF07690">
    <property type="entry name" value="MFS_1"/>
    <property type="match status" value="1"/>
</dbReference>
<dbReference type="InterPro" id="IPR036259">
    <property type="entry name" value="MFS_trans_sf"/>
</dbReference>
<organism evidence="9 10">
    <name type="scientific">Orlajensenia leifsoniae</name>
    <dbReference type="NCBI Taxonomy" id="2561933"/>
    <lineage>
        <taxon>Bacteria</taxon>
        <taxon>Bacillati</taxon>
        <taxon>Actinomycetota</taxon>
        <taxon>Actinomycetes</taxon>
        <taxon>Micrococcales</taxon>
        <taxon>Microbacteriaceae</taxon>
        <taxon>Orlajensenia</taxon>
    </lineage>
</organism>
<comment type="subcellular location">
    <subcellularLocation>
        <location evidence="1">Cell membrane</location>
        <topology evidence="1">Multi-pass membrane protein</topology>
    </subcellularLocation>
</comment>
<evidence type="ECO:0000313" key="9">
    <source>
        <dbReference type="EMBL" id="TFV96680.1"/>
    </source>
</evidence>
<dbReference type="PANTHER" id="PTHR23517:SF2">
    <property type="entry name" value="MULTIDRUG RESISTANCE PROTEIN MDTH"/>
    <property type="match status" value="1"/>
</dbReference>
<feature type="transmembrane region" description="Helical" evidence="7">
    <location>
        <begin position="244"/>
        <end position="269"/>
    </location>
</feature>
<keyword evidence="5 7" id="KW-1133">Transmembrane helix</keyword>
<evidence type="ECO:0000256" key="5">
    <source>
        <dbReference type="ARBA" id="ARBA00022989"/>
    </source>
</evidence>
<feature type="transmembrane region" description="Helical" evidence="7">
    <location>
        <begin position="163"/>
        <end position="184"/>
    </location>
</feature>
<keyword evidence="2" id="KW-0813">Transport</keyword>
<evidence type="ECO:0000256" key="1">
    <source>
        <dbReference type="ARBA" id="ARBA00004651"/>
    </source>
</evidence>
<feature type="transmembrane region" description="Helical" evidence="7">
    <location>
        <begin position="275"/>
        <end position="296"/>
    </location>
</feature>
<dbReference type="GO" id="GO:0022857">
    <property type="term" value="F:transmembrane transporter activity"/>
    <property type="evidence" value="ECO:0007669"/>
    <property type="project" value="InterPro"/>
</dbReference>
<protein>
    <submittedName>
        <fullName evidence="9">MFS transporter</fullName>
    </submittedName>
</protein>
<gene>
    <name evidence="9" type="ORF">E4M00_11370</name>
</gene>
<feature type="transmembrane region" description="Helical" evidence="7">
    <location>
        <begin position="334"/>
        <end position="354"/>
    </location>
</feature>
<feature type="transmembrane region" description="Helical" evidence="7">
    <location>
        <begin position="375"/>
        <end position="399"/>
    </location>
</feature>
<dbReference type="InterPro" id="IPR011701">
    <property type="entry name" value="MFS"/>
</dbReference>
<dbReference type="GO" id="GO:0005886">
    <property type="term" value="C:plasma membrane"/>
    <property type="evidence" value="ECO:0007669"/>
    <property type="project" value="UniProtKB-SubCell"/>
</dbReference>
<evidence type="ECO:0000256" key="4">
    <source>
        <dbReference type="ARBA" id="ARBA00022692"/>
    </source>
</evidence>
<evidence type="ECO:0000259" key="8">
    <source>
        <dbReference type="PROSITE" id="PS50850"/>
    </source>
</evidence>
<dbReference type="InterPro" id="IPR050171">
    <property type="entry name" value="MFS_Transporters"/>
</dbReference>
<evidence type="ECO:0000256" key="6">
    <source>
        <dbReference type="ARBA" id="ARBA00023136"/>
    </source>
</evidence>
<dbReference type="Gene3D" id="1.20.1250.20">
    <property type="entry name" value="MFS general substrate transporter like domains"/>
    <property type="match status" value="1"/>
</dbReference>
<dbReference type="EMBL" id="SPQZ01000004">
    <property type="protein sequence ID" value="TFV96680.1"/>
    <property type="molecule type" value="Genomic_DNA"/>
</dbReference>
<dbReference type="PROSITE" id="PS50850">
    <property type="entry name" value="MFS"/>
    <property type="match status" value="1"/>
</dbReference>
<reference evidence="9 10" key="1">
    <citation type="journal article" date="2018" name="J. Microbiol.">
        <title>Leifsonia flava sp. nov., a novel actinobacterium isolated from the rhizosphere of Aquilegia viridiflora.</title>
        <authorList>
            <person name="Cai Y."/>
            <person name="Tao W.Z."/>
            <person name="Ma Y.J."/>
            <person name="Cheng J."/>
            <person name="Zhang M.Y."/>
            <person name="Zhang Y.X."/>
        </authorList>
    </citation>
    <scope>NUCLEOTIDE SEQUENCE [LARGE SCALE GENOMIC DNA]</scope>
    <source>
        <strain evidence="9 10">SYP-B2174</strain>
    </source>
</reference>
<dbReference type="SUPFAM" id="SSF103473">
    <property type="entry name" value="MFS general substrate transporter"/>
    <property type="match status" value="1"/>
</dbReference>
<feature type="transmembrane region" description="Helical" evidence="7">
    <location>
        <begin position="68"/>
        <end position="86"/>
    </location>
</feature>
<accession>A0A4Y9QWZ1</accession>
<evidence type="ECO:0000256" key="7">
    <source>
        <dbReference type="SAM" id="Phobius"/>
    </source>
</evidence>
<feature type="transmembrane region" description="Helical" evidence="7">
    <location>
        <begin position="44"/>
        <end position="62"/>
    </location>
</feature>
<dbReference type="InterPro" id="IPR020846">
    <property type="entry name" value="MFS_dom"/>
</dbReference>
<feature type="domain" description="Major facilitator superfamily (MFS) profile" evidence="8">
    <location>
        <begin position="31"/>
        <end position="427"/>
    </location>
</feature>
<feature type="transmembrane region" description="Helical" evidence="7">
    <location>
        <begin position="190"/>
        <end position="208"/>
    </location>
</feature>
<feature type="transmembrane region" description="Helical" evidence="7">
    <location>
        <begin position="308"/>
        <end position="328"/>
    </location>
</feature>
<dbReference type="PANTHER" id="PTHR23517">
    <property type="entry name" value="RESISTANCE PROTEIN MDTM, PUTATIVE-RELATED-RELATED"/>
    <property type="match status" value="1"/>
</dbReference>
<keyword evidence="6 7" id="KW-0472">Membrane</keyword>
<evidence type="ECO:0000313" key="10">
    <source>
        <dbReference type="Proteomes" id="UP000298127"/>
    </source>
</evidence>
<comment type="caution">
    <text evidence="9">The sequence shown here is derived from an EMBL/GenBank/DDBJ whole genome shotgun (WGS) entry which is preliminary data.</text>
</comment>
<sequence>MIDLVIETDAAPSPTRPSPAQRIAASISDPVLRVLVLSTLIGRVGRGIFLTVTVLYFTLVVGLSATEVALVLAASSAVGVGASLLGGQLADRFSARRLLLGFSALSGLGLIGYVYATSFASALLIACVVGAADSAANATRMAIIARAFTGAARVNARAVLRTVTNIAIAVGSALGGLALLVGTADAFRGILVGAGVVYLLGCSLLLRLPASVDAPPREIGVDTSARAAITADRRKRSPWRNPRYLALSALSAVFGIQFGLAEVGVPLWIAHDTNAPTALVAAVLILNTIVVIIFQVPLSRGTHDIRRAGVVTAWAGVIMAAACLLYFAASGTGVIAAVLLLLVAALAHAFAEVLSQAGGWGLSFELADPAVPGAYQGVFSMAFSVGSMLAPLVVTAALAHGFAGWAGLAVMFLLAAFGTDAIARRAARSRAAAV</sequence>
<feature type="transmembrane region" description="Helical" evidence="7">
    <location>
        <begin position="405"/>
        <end position="423"/>
    </location>
</feature>
<dbReference type="Proteomes" id="UP000298127">
    <property type="component" value="Unassembled WGS sequence"/>
</dbReference>
<keyword evidence="10" id="KW-1185">Reference proteome</keyword>
<name>A0A4Y9QWZ1_9MICO</name>
<keyword evidence="4 7" id="KW-0812">Transmembrane</keyword>
<evidence type="ECO:0000256" key="3">
    <source>
        <dbReference type="ARBA" id="ARBA00022475"/>
    </source>
</evidence>
<keyword evidence="3" id="KW-1003">Cell membrane</keyword>